<feature type="compositionally biased region" description="Low complexity" evidence="1">
    <location>
        <begin position="77"/>
        <end position="100"/>
    </location>
</feature>
<proteinExistence type="predicted"/>
<evidence type="ECO:0000256" key="1">
    <source>
        <dbReference type="SAM" id="MobiDB-lite"/>
    </source>
</evidence>
<protein>
    <submittedName>
        <fullName evidence="3">Uncharacterized protein</fullName>
    </submittedName>
</protein>
<gene>
    <name evidence="3" type="ORF">UK23_20025</name>
</gene>
<accession>A0A0F0GYD5</accession>
<dbReference type="Proteomes" id="UP000033393">
    <property type="component" value="Unassembled WGS sequence"/>
</dbReference>
<evidence type="ECO:0000256" key="2">
    <source>
        <dbReference type="SAM" id="Phobius"/>
    </source>
</evidence>
<dbReference type="EMBL" id="JYJG01000131">
    <property type="protein sequence ID" value="KJK47591.1"/>
    <property type="molecule type" value="Genomic_DNA"/>
</dbReference>
<organism evidence="3 4">
    <name type="scientific">Lentzea aerocolonigenes</name>
    <name type="common">Lechevalieria aerocolonigenes</name>
    <name type="synonym">Saccharothrix aerocolonigenes</name>
    <dbReference type="NCBI Taxonomy" id="68170"/>
    <lineage>
        <taxon>Bacteria</taxon>
        <taxon>Bacillati</taxon>
        <taxon>Actinomycetota</taxon>
        <taxon>Actinomycetes</taxon>
        <taxon>Pseudonocardiales</taxon>
        <taxon>Pseudonocardiaceae</taxon>
        <taxon>Lentzea</taxon>
    </lineage>
</organism>
<feature type="transmembrane region" description="Helical" evidence="2">
    <location>
        <begin position="42"/>
        <end position="60"/>
    </location>
</feature>
<dbReference type="OrthoDB" id="3698912at2"/>
<sequence>MDDDLDDELRRLFSDDRLDVHATPDATDAVLRGADRRRRRRSAVSTAFAVVTLVGAGVGLTQLRSSGDHTADELLPTSVASTSSTPPSTSTVYSTSVVTVPAPPSNPSSGNPGTGNPNPGTSTKPRTTTPLPPPPPSEQPSKVDGLALGMTEADALKTGSLVEPGSAADPQGKCTAYATKSVPDPNAAIISPARGIVWLTLPSYAKTSKGVTVGTSVADVKAAYPTATQSGSGLRVEMAATPKWSYIFETDGAAVTAVRMRLNSSDCPGY</sequence>
<feature type="compositionally biased region" description="Low complexity" evidence="1">
    <location>
        <begin position="107"/>
        <end position="129"/>
    </location>
</feature>
<dbReference type="AlphaFoldDB" id="A0A0F0GYD5"/>
<keyword evidence="4" id="KW-1185">Reference proteome</keyword>
<comment type="caution">
    <text evidence="3">The sequence shown here is derived from an EMBL/GenBank/DDBJ whole genome shotgun (WGS) entry which is preliminary data.</text>
</comment>
<reference evidence="3 4" key="1">
    <citation type="submission" date="2015-02" db="EMBL/GenBank/DDBJ databases">
        <authorList>
            <person name="Ju K.-S."/>
            <person name="Doroghazi J.R."/>
            <person name="Metcalf W."/>
        </authorList>
    </citation>
    <scope>NUCLEOTIDE SEQUENCE [LARGE SCALE GENOMIC DNA]</scope>
    <source>
        <strain evidence="3 4">NRRL B-16140</strain>
    </source>
</reference>
<dbReference type="RefSeq" id="WP_045313096.1">
    <property type="nucleotide sequence ID" value="NZ_JYJG01000131.1"/>
</dbReference>
<feature type="region of interest" description="Disordered" evidence="1">
    <location>
        <begin position="77"/>
        <end position="144"/>
    </location>
</feature>
<name>A0A0F0GYD5_LENAE</name>
<evidence type="ECO:0000313" key="4">
    <source>
        <dbReference type="Proteomes" id="UP000033393"/>
    </source>
</evidence>
<dbReference type="PATRIC" id="fig|68170.10.peg.5053"/>
<keyword evidence="2" id="KW-1133">Transmembrane helix</keyword>
<evidence type="ECO:0000313" key="3">
    <source>
        <dbReference type="EMBL" id="KJK47591.1"/>
    </source>
</evidence>
<keyword evidence="2" id="KW-0472">Membrane</keyword>
<keyword evidence="2" id="KW-0812">Transmembrane</keyword>